<name>A0A0J1H9H2_9GAMM</name>
<dbReference type="Proteomes" id="UP000035909">
    <property type="component" value="Unassembled WGS sequence"/>
</dbReference>
<organism evidence="2 3">
    <name type="scientific">Photobacterium ganghwense</name>
    <dbReference type="NCBI Taxonomy" id="320778"/>
    <lineage>
        <taxon>Bacteria</taxon>
        <taxon>Pseudomonadati</taxon>
        <taxon>Pseudomonadota</taxon>
        <taxon>Gammaproteobacteria</taxon>
        <taxon>Vibrionales</taxon>
        <taxon>Vibrionaceae</taxon>
        <taxon>Photobacterium</taxon>
    </lineage>
</organism>
<evidence type="ECO:0008006" key="4">
    <source>
        <dbReference type="Google" id="ProtNLM"/>
    </source>
</evidence>
<proteinExistence type="predicted"/>
<evidence type="ECO:0000256" key="1">
    <source>
        <dbReference type="SAM" id="MobiDB-lite"/>
    </source>
</evidence>
<dbReference type="AlphaFoldDB" id="A0A0J1H9H2"/>
<evidence type="ECO:0000313" key="3">
    <source>
        <dbReference type="Proteomes" id="UP000035909"/>
    </source>
</evidence>
<protein>
    <recommendedName>
        <fullName evidence="4">Late embryogenesis abundant protein</fullName>
    </recommendedName>
</protein>
<accession>A0A0J1H9H2</accession>
<comment type="caution">
    <text evidence="2">The sequence shown here is derived from an EMBL/GenBank/DDBJ whole genome shotgun (WGS) entry which is preliminary data.</text>
</comment>
<reference evidence="2 3" key="1">
    <citation type="submission" date="2015-05" db="EMBL/GenBank/DDBJ databases">
        <title>Photobacterium galathea sp. nov.</title>
        <authorList>
            <person name="Machado H."/>
            <person name="Gram L."/>
        </authorList>
    </citation>
    <scope>NUCLEOTIDE SEQUENCE [LARGE SCALE GENOMIC DNA]</scope>
    <source>
        <strain evidence="2 3">DSM 22954</strain>
    </source>
</reference>
<dbReference type="Gene3D" id="1.20.120.20">
    <property type="entry name" value="Apolipoprotein"/>
    <property type="match status" value="1"/>
</dbReference>
<dbReference type="PATRIC" id="fig|320778.3.peg.3533"/>
<keyword evidence="3" id="KW-1185">Reference proteome</keyword>
<feature type="region of interest" description="Disordered" evidence="1">
    <location>
        <begin position="1"/>
        <end position="20"/>
    </location>
</feature>
<evidence type="ECO:0000313" key="2">
    <source>
        <dbReference type="EMBL" id="KLV08331.1"/>
    </source>
</evidence>
<sequence>MKEPTTKSSQAGGNTMQPTNRKTLATLLVLILSAGIVACGEQKSAEEMGKKVDETMTDAGNAIEDTAEDVSNKVDETMTDAGNAIEDAAEDVGDKVDEAVTDTGNAIEDKCEEMKESMNAEDPDC</sequence>
<dbReference type="STRING" id="320778.ABT57_16260"/>
<dbReference type="EMBL" id="LDOU01000015">
    <property type="protein sequence ID" value="KLV08331.1"/>
    <property type="molecule type" value="Genomic_DNA"/>
</dbReference>
<gene>
    <name evidence="2" type="ORF">ABT57_16260</name>
</gene>